<gene>
    <name evidence="1" type="ORF">PTI45_02033</name>
</gene>
<dbReference type="RefSeq" id="WP_175425163.1">
    <property type="nucleotide sequence ID" value="NZ_MDER01000036.1"/>
</dbReference>
<reference evidence="1 2" key="1">
    <citation type="submission" date="2016-08" db="EMBL/GenBank/DDBJ databases">
        <title>Genome sequencing of Paenibacillus sp. TI45-13ar, isolated from Korean traditional nuruk.</title>
        <authorList>
            <person name="Kim S.-J."/>
        </authorList>
    </citation>
    <scope>NUCLEOTIDE SEQUENCE [LARGE SCALE GENOMIC DNA]</scope>
    <source>
        <strain evidence="1 2">TI45-13ar</strain>
    </source>
</reference>
<dbReference type="STRING" id="1886670.PTI45_02033"/>
<accession>A0A1E3L3Z4</accession>
<dbReference type="AlphaFoldDB" id="A0A1E3L3Z4"/>
<dbReference type="Proteomes" id="UP000094578">
    <property type="component" value="Unassembled WGS sequence"/>
</dbReference>
<organism evidence="1 2">
    <name type="scientific">Paenibacillus nuruki</name>
    <dbReference type="NCBI Taxonomy" id="1886670"/>
    <lineage>
        <taxon>Bacteria</taxon>
        <taxon>Bacillati</taxon>
        <taxon>Bacillota</taxon>
        <taxon>Bacilli</taxon>
        <taxon>Bacillales</taxon>
        <taxon>Paenibacillaceae</taxon>
        <taxon>Paenibacillus</taxon>
    </lineage>
</organism>
<evidence type="ECO:0000313" key="1">
    <source>
        <dbReference type="EMBL" id="ODP28488.1"/>
    </source>
</evidence>
<protein>
    <submittedName>
        <fullName evidence="1">Uncharacterized protein</fullName>
    </submittedName>
</protein>
<proteinExistence type="predicted"/>
<comment type="caution">
    <text evidence="1">The sequence shown here is derived from an EMBL/GenBank/DDBJ whole genome shotgun (WGS) entry which is preliminary data.</text>
</comment>
<keyword evidence="2" id="KW-1185">Reference proteome</keyword>
<evidence type="ECO:0000313" key="2">
    <source>
        <dbReference type="Proteomes" id="UP000094578"/>
    </source>
</evidence>
<dbReference type="EMBL" id="MDER01000036">
    <property type="protein sequence ID" value="ODP28488.1"/>
    <property type="molecule type" value="Genomic_DNA"/>
</dbReference>
<sequence>MNKFQCPCCGYPTLEARRFGTIDKELVLPIVYAGLKDESAIVKGHADSALDDIQMFTL</sequence>
<name>A0A1E3L3Z4_9BACL</name>